<keyword evidence="2" id="KW-1133">Transmembrane helix</keyword>
<comment type="caution">
    <text evidence="3">The sequence shown here is derived from an EMBL/GenBank/DDBJ whole genome shotgun (WGS) entry which is preliminary data.</text>
</comment>
<feature type="transmembrane region" description="Helical" evidence="2">
    <location>
        <begin position="196"/>
        <end position="219"/>
    </location>
</feature>
<proteinExistence type="predicted"/>
<feature type="compositionally biased region" description="Polar residues" evidence="1">
    <location>
        <begin position="54"/>
        <end position="64"/>
    </location>
</feature>
<evidence type="ECO:0000313" key="4">
    <source>
        <dbReference type="Proteomes" id="UP000762676"/>
    </source>
</evidence>
<feature type="transmembrane region" description="Helical" evidence="2">
    <location>
        <begin position="168"/>
        <end position="189"/>
    </location>
</feature>
<evidence type="ECO:0000256" key="2">
    <source>
        <dbReference type="SAM" id="Phobius"/>
    </source>
</evidence>
<keyword evidence="3" id="KW-0240">DNA-directed RNA polymerase</keyword>
<keyword evidence="3" id="KW-0804">Transcription</keyword>
<dbReference type="Proteomes" id="UP000762676">
    <property type="component" value="Unassembled WGS sequence"/>
</dbReference>
<accession>A0AAV4J9N6</accession>
<organism evidence="3 4">
    <name type="scientific">Elysia marginata</name>
    <dbReference type="NCBI Taxonomy" id="1093978"/>
    <lineage>
        <taxon>Eukaryota</taxon>
        <taxon>Metazoa</taxon>
        <taxon>Spiralia</taxon>
        <taxon>Lophotrochozoa</taxon>
        <taxon>Mollusca</taxon>
        <taxon>Gastropoda</taxon>
        <taxon>Heterobranchia</taxon>
        <taxon>Euthyneura</taxon>
        <taxon>Panpulmonata</taxon>
        <taxon>Sacoglossa</taxon>
        <taxon>Placobranchoidea</taxon>
        <taxon>Plakobranchidae</taxon>
        <taxon>Elysia</taxon>
    </lineage>
</organism>
<dbReference type="AlphaFoldDB" id="A0AAV4J9N6"/>
<feature type="compositionally biased region" description="Basic and acidic residues" evidence="1">
    <location>
        <begin position="36"/>
        <end position="46"/>
    </location>
</feature>
<keyword evidence="2" id="KW-0812">Transmembrane</keyword>
<gene>
    <name evidence="3" type="ORF">ElyMa_001511800</name>
</gene>
<keyword evidence="2" id="KW-0472">Membrane</keyword>
<keyword evidence="4" id="KW-1185">Reference proteome</keyword>
<feature type="region of interest" description="Disordered" evidence="1">
    <location>
        <begin position="35"/>
        <end position="64"/>
    </location>
</feature>
<evidence type="ECO:0000313" key="3">
    <source>
        <dbReference type="EMBL" id="GFS18071.1"/>
    </source>
</evidence>
<dbReference type="EMBL" id="BMAT01002986">
    <property type="protein sequence ID" value="GFS18071.1"/>
    <property type="molecule type" value="Genomic_DNA"/>
</dbReference>
<name>A0AAV4J9N6_9GAST</name>
<reference evidence="3 4" key="1">
    <citation type="journal article" date="2021" name="Elife">
        <title>Chloroplast acquisition without the gene transfer in kleptoplastic sea slugs, Plakobranchus ocellatus.</title>
        <authorList>
            <person name="Maeda T."/>
            <person name="Takahashi S."/>
            <person name="Yoshida T."/>
            <person name="Shimamura S."/>
            <person name="Takaki Y."/>
            <person name="Nagai Y."/>
            <person name="Toyoda A."/>
            <person name="Suzuki Y."/>
            <person name="Arimoto A."/>
            <person name="Ishii H."/>
            <person name="Satoh N."/>
            <person name="Nishiyama T."/>
            <person name="Hasebe M."/>
            <person name="Maruyama T."/>
            <person name="Minagawa J."/>
            <person name="Obokata J."/>
            <person name="Shigenobu S."/>
        </authorList>
    </citation>
    <scope>NUCLEOTIDE SEQUENCE [LARGE SCALE GENOMIC DNA]</scope>
</reference>
<dbReference type="GO" id="GO:0000428">
    <property type="term" value="C:DNA-directed RNA polymerase complex"/>
    <property type="evidence" value="ECO:0007669"/>
    <property type="project" value="UniProtKB-KW"/>
</dbReference>
<feature type="transmembrane region" description="Helical" evidence="2">
    <location>
        <begin position="141"/>
        <end position="162"/>
    </location>
</feature>
<evidence type="ECO:0000256" key="1">
    <source>
        <dbReference type="SAM" id="MobiDB-lite"/>
    </source>
</evidence>
<protein>
    <submittedName>
        <fullName evidence="3">DNA-directed RNA polymerase II</fullName>
    </submittedName>
</protein>
<sequence length="225" mass="25461">MNFDLKVRHVTNSDRQRSASRSKWKRCFYKNSTNNIKHDSSRRKYDSSAPPLHTTITQQTNSDGRFRSSNIKPVNIKGMFPLLIFHRVRLSRHRQYVKSWDIIFAVHFPNIAASIKTSKDIRRLRKTHTTWSGQGKVKGSLAVYSLAVYSLAVYSLAVYSLAVYSLAIYSLAVYSLAVYSLAVYSLAVYSLAVYSLAVYSLAVYSLATYSLALYSLAVYSLPSPT</sequence>